<dbReference type="EMBL" id="AP025516">
    <property type="protein sequence ID" value="BDD88623.1"/>
    <property type="molecule type" value="Genomic_DNA"/>
</dbReference>
<gene>
    <name evidence="2" type="ORF">DPPLL_29880</name>
</gene>
<dbReference type="InterPro" id="IPR016181">
    <property type="entry name" value="Acyl_CoA_acyltransferase"/>
</dbReference>
<organism evidence="2 3">
    <name type="scientific">Desulfofustis limnaeus</name>
    <dbReference type="NCBI Taxonomy" id="2740163"/>
    <lineage>
        <taxon>Bacteria</taxon>
        <taxon>Pseudomonadati</taxon>
        <taxon>Thermodesulfobacteriota</taxon>
        <taxon>Desulfobulbia</taxon>
        <taxon>Desulfobulbales</taxon>
        <taxon>Desulfocapsaceae</taxon>
        <taxon>Desulfofustis</taxon>
    </lineage>
</organism>
<reference evidence="2 3" key="1">
    <citation type="submission" date="2022-01" db="EMBL/GenBank/DDBJ databases">
        <title>Desulfofustis limnae sp. nov., a novel mesophilic sulfate-reducing bacterium isolated from marsh soil.</title>
        <authorList>
            <person name="Watanabe M."/>
            <person name="Takahashi A."/>
            <person name="Kojima H."/>
            <person name="Fukui M."/>
        </authorList>
    </citation>
    <scope>NUCLEOTIDE SEQUENCE [LARGE SCALE GENOMIC DNA]</scope>
    <source>
        <strain evidence="2 3">PPLL</strain>
    </source>
</reference>
<evidence type="ECO:0000259" key="1">
    <source>
        <dbReference type="Pfam" id="PF13480"/>
    </source>
</evidence>
<dbReference type="InterPro" id="IPR050644">
    <property type="entry name" value="PG_Glycine_Bridge_Synth"/>
</dbReference>
<dbReference type="Gene3D" id="3.40.630.30">
    <property type="match status" value="1"/>
</dbReference>
<dbReference type="Proteomes" id="UP000830055">
    <property type="component" value="Chromosome"/>
</dbReference>
<sequence>MIEIIENFPSAAWHDYAARHQETLFSHLPGWSATLALTYALPAYVLLSKTGPSCPVDGILPLLLFCPPGAESRLISLPYTDAAGIIADSPRARQELLSGALALAESCNAHHLELRQYDHGTTTSLSLATDNDWLCQEFSFKVGLNRIVPRTVRDLWDALGSKVRNQVRKAERCGCVVHIGGTELVEPFFAVFSENMRDLGSPTHSRELFANALQQPTLDASIILVRHEGAPAAGAVVLRHGATLYNPWASSLRRFRPLCPNMLLYWSMLRLAVQSGCRTFDFGRSSPGASTHRFKRQWGARTRRLTWYVFSKKPSVWNPLQETLSDPQWRNLNLDHSRHRGPAKRRWISL</sequence>
<dbReference type="SUPFAM" id="SSF55729">
    <property type="entry name" value="Acyl-CoA N-acyltransferases (Nat)"/>
    <property type="match status" value="1"/>
</dbReference>
<accession>A0ABN6M6W3</accession>
<evidence type="ECO:0000313" key="3">
    <source>
        <dbReference type="Proteomes" id="UP000830055"/>
    </source>
</evidence>
<dbReference type="PANTHER" id="PTHR36174:SF1">
    <property type="entry name" value="LIPID II:GLYCINE GLYCYLTRANSFERASE"/>
    <property type="match status" value="1"/>
</dbReference>
<dbReference type="RefSeq" id="WP_284151967.1">
    <property type="nucleotide sequence ID" value="NZ_AP025516.1"/>
</dbReference>
<evidence type="ECO:0000313" key="2">
    <source>
        <dbReference type="EMBL" id="BDD88623.1"/>
    </source>
</evidence>
<dbReference type="PANTHER" id="PTHR36174">
    <property type="entry name" value="LIPID II:GLYCINE GLYCYLTRANSFERASE"/>
    <property type="match status" value="1"/>
</dbReference>
<name>A0ABN6M6W3_9BACT</name>
<feature type="domain" description="BioF2-like acetyltransferase" evidence="1">
    <location>
        <begin position="162"/>
        <end position="295"/>
    </location>
</feature>
<dbReference type="InterPro" id="IPR038740">
    <property type="entry name" value="BioF2-like_GNAT_dom"/>
</dbReference>
<dbReference type="Pfam" id="PF13480">
    <property type="entry name" value="Acetyltransf_6"/>
    <property type="match status" value="1"/>
</dbReference>
<proteinExistence type="predicted"/>
<keyword evidence="3" id="KW-1185">Reference proteome</keyword>
<protein>
    <recommendedName>
        <fullName evidence="1">BioF2-like acetyltransferase domain-containing protein</fullName>
    </recommendedName>
</protein>